<dbReference type="InterPro" id="IPR000719">
    <property type="entry name" value="Prot_kinase_dom"/>
</dbReference>
<dbReference type="SMART" id="SM00220">
    <property type="entry name" value="S_TKc"/>
    <property type="match status" value="1"/>
</dbReference>
<reference evidence="8 9" key="1">
    <citation type="journal article" date="2024" name="Nat. Commun.">
        <title>Phylogenomics reveals the evolutionary origins of lichenization in chlorophyte algae.</title>
        <authorList>
            <person name="Puginier C."/>
            <person name="Libourel C."/>
            <person name="Otte J."/>
            <person name="Skaloud P."/>
            <person name="Haon M."/>
            <person name="Grisel S."/>
            <person name="Petersen M."/>
            <person name="Berrin J.G."/>
            <person name="Delaux P.M."/>
            <person name="Dal Grande F."/>
            <person name="Keller J."/>
        </authorList>
    </citation>
    <scope>NUCLEOTIDE SEQUENCE [LARGE SCALE GENOMIC DNA]</scope>
    <source>
        <strain evidence="8 9">SAG 216-7</strain>
    </source>
</reference>
<keyword evidence="1" id="KW-0808">Transferase</keyword>
<dbReference type="Proteomes" id="UP001491310">
    <property type="component" value="Unassembled WGS sequence"/>
</dbReference>
<dbReference type="Gene3D" id="1.10.510.10">
    <property type="entry name" value="Transferase(Phosphotransferase) domain 1"/>
    <property type="match status" value="1"/>
</dbReference>
<keyword evidence="3" id="KW-0418">Kinase</keyword>
<name>A0ABR2Z516_9CHLO</name>
<dbReference type="Pfam" id="PF00069">
    <property type="entry name" value="Pkinase"/>
    <property type="match status" value="2"/>
</dbReference>
<comment type="caution">
    <text evidence="8">The sequence shown here is derived from an EMBL/GenBank/DDBJ whole genome shotgun (WGS) entry which is preliminary data.</text>
</comment>
<evidence type="ECO:0000259" key="7">
    <source>
        <dbReference type="PROSITE" id="PS50011"/>
    </source>
</evidence>
<dbReference type="PANTHER" id="PTHR24055">
    <property type="entry name" value="MITOGEN-ACTIVATED PROTEIN KINASE"/>
    <property type="match status" value="1"/>
</dbReference>
<dbReference type="EMBL" id="JALJOT010000001">
    <property type="protein sequence ID" value="KAK9919050.1"/>
    <property type="molecule type" value="Genomic_DNA"/>
</dbReference>
<dbReference type="PROSITE" id="PS00108">
    <property type="entry name" value="PROTEIN_KINASE_ST"/>
    <property type="match status" value="1"/>
</dbReference>
<dbReference type="InterPro" id="IPR011009">
    <property type="entry name" value="Kinase-like_dom_sf"/>
</dbReference>
<proteinExistence type="predicted"/>
<evidence type="ECO:0000256" key="1">
    <source>
        <dbReference type="ARBA" id="ARBA00022679"/>
    </source>
</evidence>
<sequence>MVGERYQLIKLLGHGSFSSVCLATDAFTGEQVALKRIADVLSSPDQAKRVLREVCILRRLRHPFLINLRDTFTRPASSGPHKLINGKLQPSSLDVYISMEFGSDGDLFNLRGQMTAEEVCLIMWQLLHALKFLHSNNVWHRDIKSSNIMLTRAKGHRIVKVADFGSARSAISEGYHWAEQNPPTSLNPFIRHRPQDRTGPLQPVMMHSESLSQLPGNEQDVKARDLYVQLGAGTGSPTRGRGCGVGFASPLTRMVATPCYRAPEVVMSRGGYTAAIDMWSLGCIFGELLQRVARVGSATTPHLQVAPLFAVHGGIPKTPSAGDRFVAGPSNSVTRKELGALFDVIGTPSWADVECVQSSAWRSYLQKLPGRAPTLFRRLGFAGEPAVHLLERMLAFDPDRRLSAEEALTHEYFTSLENSAIEDLDGSMFAVSLEESMDRMDADGLAEERSKRSRAAAAGAAVSDLRSAVDAAMEMQQVAKKARSASGSLSQSLAAMDLDRGESPRVRSLREASPLLRRHYYEEADPDRALAMLEEEMSAAVPHHDSHSDASNRSTAGLDTLRTLLERECEAQALAGAAQVQALKQHRTRTGAAASTSSGVANDCDNVLIHWVRSASDMRLKEDIHAKLQTGEDYGAERLAYVADTWMGRLDPAEHLNPGRHGEWTTASGKGPPAGPTWGVASIPPGVDANDPQIRNIMRQQQLR</sequence>
<evidence type="ECO:0000256" key="4">
    <source>
        <dbReference type="ARBA" id="ARBA00022840"/>
    </source>
</evidence>
<keyword evidence="4 5" id="KW-0067">ATP-binding</keyword>
<dbReference type="InterPro" id="IPR050117">
    <property type="entry name" value="MAPK"/>
</dbReference>
<feature type="binding site" evidence="5">
    <location>
        <position position="35"/>
    </location>
    <ligand>
        <name>ATP</name>
        <dbReference type="ChEBI" id="CHEBI:30616"/>
    </ligand>
</feature>
<gene>
    <name evidence="8" type="ORF">WJX75_009003</name>
</gene>
<accession>A0ABR2Z516</accession>
<keyword evidence="9" id="KW-1185">Reference proteome</keyword>
<evidence type="ECO:0000313" key="8">
    <source>
        <dbReference type="EMBL" id="KAK9919050.1"/>
    </source>
</evidence>
<dbReference type="SUPFAM" id="SSF56112">
    <property type="entry name" value="Protein kinase-like (PK-like)"/>
    <property type="match status" value="1"/>
</dbReference>
<organism evidence="8 9">
    <name type="scientific">Coccomyxa subellipsoidea</name>
    <dbReference type="NCBI Taxonomy" id="248742"/>
    <lineage>
        <taxon>Eukaryota</taxon>
        <taxon>Viridiplantae</taxon>
        <taxon>Chlorophyta</taxon>
        <taxon>core chlorophytes</taxon>
        <taxon>Trebouxiophyceae</taxon>
        <taxon>Trebouxiophyceae incertae sedis</taxon>
        <taxon>Coccomyxaceae</taxon>
        <taxon>Coccomyxa</taxon>
    </lineage>
</organism>
<protein>
    <recommendedName>
        <fullName evidence="7">Protein kinase domain-containing protein</fullName>
    </recommendedName>
</protein>
<dbReference type="InterPro" id="IPR017441">
    <property type="entry name" value="Protein_kinase_ATP_BS"/>
</dbReference>
<dbReference type="PROSITE" id="PS50011">
    <property type="entry name" value="PROTEIN_KINASE_DOM"/>
    <property type="match status" value="1"/>
</dbReference>
<evidence type="ECO:0000256" key="3">
    <source>
        <dbReference type="ARBA" id="ARBA00022777"/>
    </source>
</evidence>
<evidence type="ECO:0000256" key="5">
    <source>
        <dbReference type="PROSITE-ProRule" id="PRU10141"/>
    </source>
</evidence>
<evidence type="ECO:0000313" key="9">
    <source>
        <dbReference type="Proteomes" id="UP001491310"/>
    </source>
</evidence>
<dbReference type="PROSITE" id="PS00107">
    <property type="entry name" value="PROTEIN_KINASE_ATP"/>
    <property type="match status" value="1"/>
</dbReference>
<dbReference type="InterPro" id="IPR008271">
    <property type="entry name" value="Ser/Thr_kinase_AS"/>
</dbReference>
<dbReference type="Gene3D" id="3.30.200.20">
    <property type="entry name" value="Phosphorylase Kinase, domain 1"/>
    <property type="match status" value="1"/>
</dbReference>
<feature type="domain" description="Protein kinase" evidence="7">
    <location>
        <begin position="6"/>
        <end position="413"/>
    </location>
</feature>
<evidence type="ECO:0000256" key="6">
    <source>
        <dbReference type="SAM" id="MobiDB-lite"/>
    </source>
</evidence>
<evidence type="ECO:0000256" key="2">
    <source>
        <dbReference type="ARBA" id="ARBA00022741"/>
    </source>
</evidence>
<keyword evidence="2 5" id="KW-0547">Nucleotide-binding</keyword>
<feature type="region of interest" description="Disordered" evidence="6">
    <location>
        <begin position="657"/>
        <end position="691"/>
    </location>
</feature>